<keyword evidence="6" id="KW-1185">Reference proteome</keyword>
<comment type="caution">
    <text evidence="5">The sequence shown here is derived from an EMBL/GenBank/DDBJ whole genome shotgun (WGS) entry which is preliminary data.</text>
</comment>
<sequence length="548" mass="61265">MNREERNDAAGGETEPAIWAVAGAEEGDKPRAAIRTEQGDTVFILKRKRKQKGKDKPEEPQEAAEPVPVPKSLHEVRKFLEREAGLDKSFDVIFREMKFGGRDTGLYVLNGFAKDEVLTLILNRLSLLGPDELEPMALRSFLREYIPHIQVKVATDMRMVINEVLVGASALFVDHEDRALVIDTKQYPMRTTEEPDLERVVRGSRDGFVETLLTNITLVRRRLRDPKLTYEVMEAGLRTKTSICVGYIEDIADPDLVRSIKQKIAEVKLDGLPLAEKQLEEALIGKGWNPFPLVRYSERPDVVCAHLLEGHIIVFVDTSPSVMMLPSTFFHHLQHAEEYRQTPFIGSYIRWVRYIGILASLFALPLWYLIVSTGNKPPGLEFLGPEKLGAIPLVIQFALVEIGIDLMRLAAVHTPTPLATAMGLIAAILIGDIAVKAGLFNNEIILVMSVAAIGMFATPSYELSLANRIVRLSLLIACGIFGVAGFIIGSTLWLMLLIASKSYASPYMWPFIPFNAMAVFDLIVRRPVLSAKRRMSLTKPIDRTRQPT</sequence>
<feature type="region of interest" description="Disordered" evidence="3">
    <location>
        <begin position="1"/>
        <end position="68"/>
    </location>
</feature>
<accession>A0ABW2V761</accession>
<keyword evidence="2 4" id="KW-0472">Membrane</keyword>
<name>A0ABW2V761_9BACL</name>
<dbReference type="EMBL" id="JBHTGQ010000027">
    <property type="protein sequence ID" value="MFC7750729.1"/>
    <property type="molecule type" value="Genomic_DNA"/>
</dbReference>
<keyword evidence="4" id="KW-1133">Transmembrane helix</keyword>
<dbReference type="PIRSF" id="PIRSF005690">
    <property type="entry name" value="GerBA"/>
    <property type="match status" value="1"/>
</dbReference>
<feature type="transmembrane region" description="Helical" evidence="4">
    <location>
        <begin position="444"/>
        <end position="461"/>
    </location>
</feature>
<gene>
    <name evidence="5" type="ORF">ACFQWB_12450</name>
</gene>
<keyword evidence="4" id="KW-0812">Transmembrane</keyword>
<dbReference type="Pfam" id="PF03323">
    <property type="entry name" value="GerA"/>
    <property type="match status" value="1"/>
</dbReference>
<evidence type="ECO:0000256" key="4">
    <source>
        <dbReference type="SAM" id="Phobius"/>
    </source>
</evidence>
<evidence type="ECO:0000256" key="3">
    <source>
        <dbReference type="SAM" id="MobiDB-lite"/>
    </source>
</evidence>
<proteinExistence type="inferred from homology"/>
<dbReference type="Proteomes" id="UP001596528">
    <property type="component" value="Unassembled WGS sequence"/>
</dbReference>
<feature type="transmembrane region" description="Helical" evidence="4">
    <location>
        <begin position="418"/>
        <end position="438"/>
    </location>
</feature>
<feature type="transmembrane region" description="Helical" evidence="4">
    <location>
        <begin position="351"/>
        <end position="370"/>
    </location>
</feature>
<feature type="transmembrane region" description="Helical" evidence="4">
    <location>
        <begin position="473"/>
        <end position="495"/>
    </location>
</feature>
<protein>
    <submittedName>
        <fullName evidence="5">Spore germination protein</fullName>
    </submittedName>
</protein>
<evidence type="ECO:0000256" key="1">
    <source>
        <dbReference type="ARBA" id="ARBA00005278"/>
    </source>
</evidence>
<evidence type="ECO:0000256" key="2">
    <source>
        <dbReference type="ARBA" id="ARBA00023136"/>
    </source>
</evidence>
<dbReference type="RefSeq" id="WP_138789996.1">
    <property type="nucleotide sequence ID" value="NZ_JBHTGQ010000027.1"/>
</dbReference>
<dbReference type="PANTHER" id="PTHR22550:SF9">
    <property type="entry name" value="STAGE V SPORULATION PROTEIN AF"/>
    <property type="match status" value="1"/>
</dbReference>
<evidence type="ECO:0000313" key="5">
    <source>
        <dbReference type="EMBL" id="MFC7750729.1"/>
    </source>
</evidence>
<feature type="transmembrane region" description="Helical" evidence="4">
    <location>
        <begin position="390"/>
        <end position="411"/>
    </location>
</feature>
<reference evidence="6" key="1">
    <citation type="journal article" date="2019" name="Int. J. Syst. Evol. Microbiol.">
        <title>The Global Catalogue of Microorganisms (GCM) 10K type strain sequencing project: providing services to taxonomists for standard genome sequencing and annotation.</title>
        <authorList>
            <consortium name="The Broad Institute Genomics Platform"/>
            <consortium name="The Broad Institute Genome Sequencing Center for Infectious Disease"/>
            <person name="Wu L."/>
            <person name="Ma J."/>
        </authorList>
    </citation>
    <scope>NUCLEOTIDE SEQUENCE [LARGE SCALE GENOMIC DNA]</scope>
    <source>
        <strain evidence="6">JCM 18657</strain>
    </source>
</reference>
<comment type="similarity">
    <text evidence="1">Belongs to the GerABKA family.</text>
</comment>
<feature type="transmembrane region" description="Helical" evidence="4">
    <location>
        <begin position="507"/>
        <end position="524"/>
    </location>
</feature>
<dbReference type="InterPro" id="IPR004995">
    <property type="entry name" value="Spore_Ger"/>
</dbReference>
<organism evidence="5 6">
    <name type="scientific">Paenibacillus thermoaerophilus</name>
    <dbReference type="NCBI Taxonomy" id="1215385"/>
    <lineage>
        <taxon>Bacteria</taxon>
        <taxon>Bacillati</taxon>
        <taxon>Bacillota</taxon>
        <taxon>Bacilli</taxon>
        <taxon>Bacillales</taxon>
        <taxon>Paenibacillaceae</taxon>
        <taxon>Paenibacillus</taxon>
    </lineage>
</organism>
<dbReference type="PANTHER" id="PTHR22550">
    <property type="entry name" value="SPORE GERMINATION PROTEIN"/>
    <property type="match status" value="1"/>
</dbReference>
<evidence type="ECO:0000313" key="6">
    <source>
        <dbReference type="Proteomes" id="UP001596528"/>
    </source>
</evidence>
<dbReference type="InterPro" id="IPR050768">
    <property type="entry name" value="UPF0353/GerABKA_families"/>
</dbReference>